<protein>
    <submittedName>
        <fullName evidence="2">Uncharacterized protein</fullName>
    </submittedName>
</protein>
<proteinExistence type="predicted"/>
<feature type="compositionally biased region" description="Basic residues" evidence="1">
    <location>
        <begin position="32"/>
        <end position="41"/>
    </location>
</feature>
<organism evidence="2">
    <name type="scientific">Pelagomonas calceolata</name>
    <dbReference type="NCBI Taxonomy" id="35677"/>
    <lineage>
        <taxon>Eukaryota</taxon>
        <taxon>Sar</taxon>
        <taxon>Stramenopiles</taxon>
        <taxon>Ochrophyta</taxon>
        <taxon>Pelagophyceae</taxon>
        <taxon>Pelagomonadales</taxon>
        <taxon>Pelagomonadaceae</taxon>
        <taxon>Pelagomonas</taxon>
    </lineage>
</organism>
<name>A0A7S4A6I6_9STRA</name>
<feature type="compositionally biased region" description="Basic residues" evidence="1">
    <location>
        <begin position="157"/>
        <end position="166"/>
    </location>
</feature>
<accession>A0A7S4A6I6</accession>
<feature type="region of interest" description="Disordered" evidence="1">
    <location>
        <begin position="138"/>
        <end position="166"/>
    </location>
</feature>
<feature type="compositionally biased region" description="Basic residues" evidence="1">
    <location>
        <begin position="58"/>
        <end position="71"/>
    </location>
</feature>
<gene>
    <name evidence="2" type="ORF">PCAL00307_LOCUS20834</name>
</gene>
<sequence>MDDLEAMGLSARELKKLRALMEREAEDERRKSGSTKSRKRAPLLGPPTADGAPPAKLPPKKRPRKQSKKREKAAEDKDFDAFCAATTPGDLAKLNEHSNGVQTIFSLSGYRAFHRWRAAEVAAIDARASSNSLAALEAHGRAQAGEIDAEAFSSGPARRRSRTPPP</sequence>
<feature type="compositionally biased region" description="Basic and acidic residues" evidence="1">
    <location>
        <begin position="20"/>
        <end position="31"/>
    </location>
</feature>
<feature type="region of interest" description="Disordered" evidence="1">
    <location>
        <begin position="20"/>
        <end position="80"/>
    </location>
</feature>
<evidence type="ECO:0000313" key="2">
    <source>
        <dbReference type="EMBL" id="CAE0705385.1"/>
    </source>
</evidence>
<dbReference type="AlphaFoldDB" id="A0A7S4A6I6"/>
<dbReference type="EMBL" id="HBIW01024143">
    <property type="protein sequence ID" value="CAE0705385.1"/>
    <property type="molecule type" value="Transcribed_RNA"/>
</dbReference>
<reference evidence="2" key="1">
    <citation type="submission" date="2021-01" db="EMBL/GenBank/DDBJ databases">
        <authorList>
            <person name="Corre E."/>
            <person name="Pelletier E."/>
            <person name="Niang G."/>
            <person name="Scheremetjew M."/>
            <person name="Finn R."/>
            <person name="Kale V."/>
            <person name="Holt S."/>
            <person name="Cochrane G."/>
            <person name="Meng A."/>
            <person name="Brown T."/>
            <person name="Cohen L."/>
        </authorList>
    </citation>
    <scope>NUCLEOTIDE SEQUENCE</scope>
    <source>
        <strain evidence="2">CCMP1756</strain>
    </source>
</reference>
<evidence type="ECO:0000256" key="1">
    <source>
        <dbReference type="SAM" id="MobiDB-lite"/>
    </source>
</evidence>